<dbReference type="WBParaSite" id="nRc.2.0.1.t13332-RA">
    <property type="protein sequence ID" value="nRc.2.0.1.t13332-RA"/>
    <property type="gene ID" value="nRc.2.0.1.g13332"/>
</dbReference>
<accession>A0A915IIX8</accession>
<evidence type="ECO:0000313" key="1">
    <source>
        <dbReference type="Proteomes" id="UP000887565"/>
    </source>
</evidence>
<reference evidence="2" key="1">
    <citation type="submission" date="2022-11" db="UniProtKB">
        <authorList>
            <consortium name="WormBaseParasite"/>
        </authorList>
    </citation>
    <scope>IDENTIFICATION</scope>
</reference>
<protein>
    <submittedName>
        <fullName evidence="2">Uncharacterized protein</fullName>
    </submittedName>
</protein>
<sequence length="98" mass="11285">MNDTVPEKSFWINKKHNAKILWALPKNSYNDYGQESSDAEGSRRSSATLDEVHHEVKRVRLELLTTLPEFSDLLRIAKDEFSCTVCKEVIVEPVFCKT</sequence>
<keyword evidence="1" id="KW-1185">Reference proteome</keyword>
<evidence type="ECO:0000313" key="2">
    <source>
        <dbReference type="WBParaSite" id="nRc.2.0.1.t13332-RA"/>
    </source>
</evidence>
<dbReference type="Proteomes" id="UP000887565">
    <property type="component" value="Unplaced"/>
</dbReference>
<proteinExistence type="predicted"/>
<name>A0A915IIX8_ROMCU</name>
<organism evidence="1 2">
    <name type="scientific">Romanomermis culicivorax</name>
    <name type="common">Nematode worm</name>
    <dbReference type="NCBI Taxonomy" id="13658"/>
    <lineage>
        <taxon>Eukaryota</taxon>
        <taxon>Metazoa</taxon>
        <taxon>Ecdysozoa</taxon>
        <taxon>Nematoda</taxon>
        <taxon>Enoplea</taxon>
        <taxon>Dorylaimia</taxon>
        <taxon>Mermithida</taxon>
        <taxon>Mermithoidea</taxon>
        <taxon>Mermithidae</taxon>
        <taxon>Romanomermis</taxon>
    </lineage>
</organism>
<dbReference type="AlphaFoldDB" id="A0A915IIX8"/>